<dbReference type="Pfam" id="PF15796">
    <property type="entry name" value="KELK"/>
    <property type="match status" value="1"/>
</dbReference>
<dbReference type="SMART" id="SM00285">
    <property type="entry name" value="PBD"/>
    <property type="match status" value="1"/>
</dbReference>
<dbReference type="InterPro" id="IPR000961">
    <property type="entry name" value="AGC-kinase_C"/>
</dbReference>
<evidence type="ECO:0000256" key="18">
    <source>
        <dbReference type="SAM" id="Coils"/>
    </source>
</evidence>
<keyword evidence="6" id="KW-0808">Transferase</keyword>
<evidence type="ECO:0000256" key="9">
    <source>
        <dbReference type="ARBA" id="ARBA00022771"/>
    </source>
</evidence>
<dbReference type="SMART" id="SM00133">
    <property type="entry name" value="S_TK_X"/>
    <property type="match status" value="1"/>
</dbReference>
<dbReference type="SMART" id="SM00109">
    <property type="entry name" value="C1"/>
    <property type="match status" value="1"/>
</dbReference>
<evidence type="ECO:0000256" key="6">
    <source>
        <dbReference type="ARBA" id="ARBA00022679"/>
    </source>
</evidence>
<dbReference type="CDD" id="cd01243">
    <property type="entry name" value="PH_MRCK"/>
    <property type="match status" value="1"/>
</dbReference>
<evidence type="ECO:0000256" key="14">
    <source>
        <dbReference type="ARBA" id="ARBA00023054"/>
    </source>
</evidence>
<dbReference type="InterPro" id="IPR046349">
    <property type="entry name" value="C1-like_sf"/>
</dbReference>
<feature type="region of interest" description="Disordered" evidence="19">
    <location>
        <begin position="1088"/>
        <end position="1144"/>
    </location>
</feature>
<dbReference type="CTD" id="37858"/>
<dbReference type="Pfam" id="PF00069">
    <property type="entry name" value="Pkinase"/>
    <property type="match status" value="1"/>
</dbReference>
<dbReference type="Proteomes" id="UP000695007">
    <property type="component" value="Unplaced"/>
</dbReference>
<dbReference type="InterPro" id="IPR050839">
    <property type="entry name" value="Rho-assoc_Ser/Thr_Kinase"/>
</dbReference>
<dbReference type="InterPro" id="IPR008271">
    <property type="entry name" value="Ser/Thr_kinase_AS"/>
</dbReference>
<evidence type="ECO:0000256" key="16">
    <source>
        <dbReference type="ARBA" id="ARBA00048679"/>
    </source>
</evidence>
<feature type="compositionally biased region" description="Pro residues" evidence="19">
    <location>
        <begin position="1762"/>
        <end position="1772"/>
    </location>
</feature>
<dbReference type="PROSITE" id="PS50108">
    <property type="entry name" value="CRIB"/>
    <property type="match status" value="1"/>
</dbReference>
<evidence type="ECO:0000256" key="17">
    <source>
        <dbReference type="PROSITE-ProRule" id="PRU10141"/>
    </source>
</evidence>
<comment type="catalytic activity">
    <reaction evidence="16">
        <text>L-seryl-[protein] + ATP = O-phospho-L-seryl-[protein] + ADP + H(+)</text>
        <dbReference type="Rhea" id="RHEA:17989"/>
        <dbReference type="Rhea" id="RHEA-COMP:9863"/>
        <dbReference type="Rhea" id="RHEA-COMP:11604"/>
        <dbReference type="ChEBI" id="CHEBI:15378"/>
        <dbReference type="ChEBI" id="CHEBI:29999"/>
        <dbReference type="ChEBI" id="CHEBI:30616"/>
        <dbReference type="ChEBI" id="CHEBI:83421"/>
        <dbReference type="ChEBI" id="CHEBI:456216"/>
        <dbReference type="EC" id="2.7.11.1"/>
    </reaction>
</comment>
<evidence type="ECO:0000256" key="7">
    <source>
        <dbReference type="ARBA" id="ARBA00022723"/>
    </source>
</evidence>
<keyword evidence="26" id="KW-1185">Reference proteome</keyword>
<dbReference type="PROSITE" id="PS50011">
    <property type="entry name" value="PROTEIN_KINASE_DOM"/>
    <property type="match status" value="1"/>
</dbReference>
<dbReference type="InterPro" id="IPR002219">
    <property type="entry name" value="PKC_DAG/PE"/>
</dbReference>
<dbReference type="FunFam" id="3.30.200.20:FF:001055">
    <property type="entry name" value="Serine/threonine-protein kinase MRCK beta"/>
    <property type="match status" value="1"/>
</dbReference>
<dbReference type="FunFam" id="1.10.510.10:FF:000014">
    <property type="entry name" value="Non-specific serine/threonine protein kinase"/>
    <property type="match status" value="1"/>
</dbReference>
<name>A0AAJ6VIU6_9HYME</name>
<sequence>MMEVSSKERIEGLPNTQAIIADTLHHYSHPPPDIMPKGRAMNGVGARLRQLEALFVGGPVQGGRMGHTLSIETLIDVLLVLYDECCNSSLRREKTVSDFIEFVKPVATCIKSLQLAREDFEIVKVIGRGAFGEVCVVRMRGSDKVFAMKILNKWEMLKRAETACIREERDVLVYGDRRWITNLHYAFQDDNNLYLVMDYYCGGDLLTLLSKFEDRLPEDMARFYIAETVLAIGSIHDLRYVHRDIKPDNVLLDANGHIRLADFGSCLRLFEDGTVQSNVAVGTPDYISPEILRAMEDGQGRYGPECDWWSLGVCMYEMLYGETPFYAESLVETYGKIMNHKNCFDFPMDDIYDISEEAKDLMRKLICSSEFRLGQNGIEDFKKHPWFEGVNWETIRDSTAPYIPEVSSPTDTSNFDVDDTDVRSSDAVPPAANSAFSALHLPFVGFSFTQGSCISDLSILPCYTQREKNLKILEEENAQLAQTVAELKNQMSTSHTPPTISPDSNIATRKLQDEINILTKRNCELESQLKSLEVPRELRAIDNGDLIKIRELEKLVRALRVEKDEAIKDKVDALERLKLQDKELKDALGQRKLAMEEYTEVTDKLSELRQQKQKLSRQVRDKEEELEVVMQKVDSLRHDIRKAEKLRRELEGRVEEAMAETSKERKLRERSEEYCKQMQEETEKIRQRSIGNDTSANHALATQEINRLKAEVEKLEVQYNESLNQQQNRFNVEARGLQEQLHEAETRRELLEREVQITKEKLENARLENITDSEETINELSRRHEREKMMLVEENKKLLLELGSVTDSVNRIQGERRQLEDEYEELRNKKEAIAQWEAQITEIIQWVSDEKDARGYLQALATKMTEELEFLKHSGGAGGVGSGSTITDKNWRNRRSQKLDKMELLNLQSSLQSEIQAKQAISEELTKTRSDLIAAQKELRDLRQRLDSISHEMKRKEIQIKELQSRLDSGDGSDQLHRVAAQLYLPCVAARAAKTARAVAEPQRVVVVQGRAPTVMRLCPASRRAAAASSSLLTRLAVDDDDDDDAHGDIVVDAALSCVLSPVLERPTSQMSYLEHFLKETAGNARHGSVDSVEGDIEDNRAPSITSSKSNLSELSIDPTSPLSHELLSKSSAVSQGHTNLQPKPKSHQFLVRTFSGPTKCNHCTSLMVGVIRQGVVCEVCGFACHVQCCDKVPSVCPVPHDQTKRPLGIDPTRGIGTAYEGYVKVPKMGGVKKGWVRQFVVVCDFKLFLYDLSDRNAMPSVYVSQVLDMRDEEFSVSSVRDSDVIHATKKDIPCIFRITTSLLEPPGLRNHTLMLADTESEKAKWVVALSELHRILKRNNLPNTTMFRAKELLDNTLSLIVIKNVLSGAIIDPDRLVIGTEEGLFCLDLDRSEIARVGEGKKIFLLEYVTEEQLIVVLSGKQRHVRLVPVRALDGDEVEWIKVAETKGCITLTTGVMRRNPLTYCLCVAIKKQNASQVIIYEITRTKQRHKRVRELMLPCHVQTLQILAEGRLCVGYPSGFSIYSILGDHHPISLVHPENALLNLLTFNALDAFRCIELQSGEFLLAFYSLAVYVDSQGRKSRDREIMYTAYPTAVSYCEGYLLVYSDTHIDVFDCQAGDWLQTLNVKKAKPLNTSGSLTTCIINDMPHVIYLSNLHQRELLNLATIDASGRPMARPRRRFSLREGNRAARPTDRRSKMISAPTNFNHITHMGPGNGIQIQRLLDLPTTLETADQQFSGSYASSHFHSNQQRVYGSAVQPPNKPAPLPPRHPPSDTRRLSSHMTRNSGFSPHNGSTSSRRGPAPPRPTATPPSLPRTPVDQVDSESLHLRSHTPHSLGSIASLQDKEHVSGSSPRHSIASNNSSNPSTPPSPAHDHGSSSYDS</sequence>
<dbReference type="GeneID" id="105359197"/>
<feature type="binding site" evidence="17">
    <location>
        <position position="149"/>
    </location>
    <ligand>
        <name>ATP</name>
        <dbReference type="ChEBI" id="CHEBI:30616"/>
    </ligand>
</feature>
<gene>
    <name evidence="27" type="primary">LOC105359197</name>
</gene>
<dbReference type="PROSITE" id="PS00108">
    <property type="entry name" value="PROTEIN_KINASE_ST"/>
    <property type="match status" value="1"/>
</dbReference>
<dbReference type="Gene3D" id="2.30.29.30">
    <property type="entry name" value="Pleckstrin-homology domain (PH domain)/Phosphotyrosine-binding domain (PTB)"/>
    <property type="match status" value="1"/>
</dbReference>
<dbReference type="GO" id="GO:0005856">
    <property type="term" value="C:cytoskeleton"/>
    <property type="evidence" value="ECO:0007669"/>
    <property type="project" value="TreeGrafter"/>
</dbReference>
<feature type="compositionally biased region" description="Polar residues" evidence="19">
    <location>
        <begin position="1103"/>
        <end position="1142"/>
    </location>
</feature>
<keyword evidence="11" id="KW-0862">Zinc</keyword>
<comment type="cofactor">
    <cofactor evidence="1">
        <name>Mg(2+)</name>
        <dbReference type="ChEBI" id="CHEBI:18420"/>
    </cofactor>
</comment>
<dbReference type="GO" id="GO:0004674">
    <property type="term" value="F:protein serine/threonine kinase activity"/>
    <property type="evidence" value="ECO:0007669"/>
    <property type="project" value="UniProtKB-KW"/>
</dbReference>
<dbReference type="PROSITE" id="PS00107">
    <property type="entry name" value="PROTEIN_KINASE_ATP"/>
    <property type="match status" value="1"/>
</dbReference>
<feature type="coiled-coil region" evidence="18">
    <location>
        <begin position="463"/>
        <end position="493"/>
    </location>
</feature>
<proteinExistence type="inferred from homology"/>
<evidence type="ECO:0000259" key="25">
    <source>
        <dbReference type="PROSITE" id="PS51285"/>
    </source>
</evidence>
<keyword evidence="4" id="KW-0723">Serine/threonine-protein kinase</keyword>
<feature type="domain" description="AGC-kinase C-terminal" evidence="25">
    <location>
        <begin position="388"/>
        <end position="458"/>
    </location>
</feature>
<evidence type="ECO:0000256" key="15">
    <source>
        <dbReference type="ARBA" id="ARBA00047899"/>
    </source>
</evidence>
<dbReference type="Pfam" id="PF00130">
    <property type="entry name" value="C1_1"/>
    <property type="match status" value="1"/>
</dbReference>
<dbReference type="FunFam" id="3.30.60.20:FF:000005">
    <property type="entry name" value="Non-specific serine/threonine protein kinase"/>
    <property type="match status" value="1"/>
</dbReference>
<evidence type="ECO:0000256" key="12">
    <source>
        <dbReference type="ARBA" id="ARBA00022840"/>
    </source>
</evidence>
<dbReference type="CDD" id="cd20809">
    <property type="entry name" value="C1_MRCK"/>
    <property type="match status" value="1"/>
</dbReference>
<evidence type="ECO:0000259" key="20">
    <source>
        <dbReference type="PROSITE" id="PS50003"/>
    </source>
</evidence>
<organism evidence="26 27">
    <name type="scientific">Ceratosolen solmsi marchali</name>
    <dbReference type="NCBI Taxonomy" id="326594"/>
    <lineage>
        <taxon>Eukaryota</taxon>
        <taxon>Metazoa</taxon>
        <taxon>Ecdysozoa</taxon>
        <taxon>Arthropoda</taxon>
        <taxon>Hexapoda</taxon>
        <taxon>Insecta</taxon>
        <taxon>Pterygota</taxon>
        <taxon>Neoptera</taxon>
        <taxon>Endopterygota</taxon>
        <taxon>Hymenoptera</taxon>
        <taxon>Apocrita</taxon>
        <taxon>Proctotrupomorpha</taxon>
        <taxon>Chalcidoidea</taxon>
        <taxon>Agaonidae</taxon>
        <taxon>Agaoninae</taxon>
        <taxon>Ceratosolen</taxon>
    </lineage>
</organism>
<dbReference type="InterPro" id="IPR017441">
    <property type="entry name" value="Protein_kinase_ATP_BS"/>
</dbReference>
<dbReference type="GO" id="GO:0031032">
    <property type="term" value="P:actomyosin structure organization"/>
    <property type="evidence" value="ECO:0007669"/>
    <property type="project" value="TreeGrafter"/>
</dbReference>
<evidence type="ECO:0000256" key="11">
    <source>
        <dbReference type="ARBA" id="ARBA00022833"/>
    </source>
</evidence>
<dbReference type="InterPro" id="IPR000095">
    <property type="entry name" value="CRIB_dom"/>
</dbReference>
<dbReference type="InterPro" id="IPR057529">
    <property type="entry name" value="MRCK/ROCK_PH"/>
</dbReference>
<feature type="domain" description="Phorbol-ester/DAG-type" evidence="22">
    <location>
        <begin position="1147"/>
        <end position="1197"/>
    </location>
</feature>
<dbReference type="InterPro" id="IPR011009">
    <property type="entry name" value="Kinase-like_dom_sf"/>
</dbReference>
<dbReference type="PROSITE" id="PS00479">
    <property type="entry name" value="ZF_DAG_PE_1"/>
    <property type="match status" value="1"/>
</dbReference>
<dbReference type="InterPro" id="IPR000719">
    <property type="entry name" value="Prot_kinase_dom"/>
</dbReference>
<evidence type="ECO:0000259" key="24">
    <source>
        <dbReference type="PROSITE" id="PS50219"/>
    </source>
</evidence>
<reference evidence="27" key="1">
    <citation type="submission" date="2025-08" db="UniProtKB">
        <authorList>
            <consortium name="RefSeq"/>
        </authorList>
    </citation>
    <scope>IDENTIFICATION</scope>
</reference>
<dbReference type="Gene3D" id="3.30.200.20">
    <property type="entry name" value="Phosphorylase Kinase, domain 1"/>
    <property type="match status" value="1"/>
</dbReference>
<feature type="coiled-coil region" evidence="18">
    <location>
        <begin position="549"/>
        <end position="839"/>
    </location>
</feature>
<dbReference type="Gene3D" id="3.30.60.20">
    <property type="match status" value="1"/>
</dbReference>
<dbReference type="CDD" id="cd05597">
    <property type="entry name" value="STKc_DMPK_like"/>
    <property type="match status" value="1"/>
</dbReference>
<feature type="domain" description="CRIB" evidence="23">
    <location>
        <begin position="1701"/>
        <end position="1714"/>
    </location>
</feature>
<keyword evidence="7" id="KW-0479">Metal-binding</keyword>
<evidence type="ECO:0000256" key="13">
    <source>
        <dbReference type="ARBA" id="ARBA00022842"/>
    </source>
</evidence>
<feature type="compositionally biased region" description="Pro residues" evidence="19">
    <location>
        <begin position="1803"/>
        <end position="1816"/>
    </location>
</feature>
<evidence type="ECO:0000256" key="1">
    <source>
        <dbReference type="ARBA" id="ARBA00001946"/>
    </source>
</evidence>
<keyword evidence="14 18" id="KW-0175">Coiled coil</keyword>
<dbReference type="InterPro" id="IPR001849">
    <property type="entry name" value="PH_domain"/>
</dbReference>
<dbReference type="GO" id="GO:0005524">
    <property type="term" value="F:ATP binding"/>
    <property type="evidence" value="ECO:0007669"/>
    <property type="project" value="UniProtKB-UniRule"/>
</dbReference>
<dbReference type="SUPFAM" id="SSF56112">
    <property type="entry name" value="Protein kinase-like (PK-like)"/>
    <property type="match status" value="1"/>
</dbReference>
<evidence type="ECO:0000259" key="22">
    <source>
        <dbReference type="PROSITE" id="PS50081"/>
    </source>
</evidence>
<dbReference type="InterPro" id="IPR017892">
    <property type="entry name" value="Pkinase_C"/>
</dbReference>
<dbReference type="Pfam" id="PF00433">
    <property type="entry name" value="Pkinase_C"/>
    <property type="match status" value="1"/>
</dbReference>
<dbReference type="SMART" id="SM00036">
    <property type="entry name" value="CNH"/>
    <property type="match status" value="1"/>
</dbReference>
<dbReference type="FunFam" id="2.30.29.30:FF:000032">
    <property type="entry name" value="Non-specific serine/threonine protein kinase"/>
    <property type="match status" value="1"/>
</dbReference>
<dbReference type="CDD" id="cd00132">
    <property type="entry name" value="CRIB"/>
    <property type="match status" value="1"/>
</dbReference>
<dbReference type="Pfam" id="PF00780">
    <property type="entry name" value="CNH"/>
    <property type="match status" value="1"/>
</dbReference>
<evidence type="ECO:0000256" key="2">
    <source>
        <dbReference type="ARBA" id="ARBA00005719"/>
    </source>
</evidence>
<keyword evidence="13" id="KW-0460">Magnesium</keyword>
<evidence type="ECO:0000256" key="10">
    <source>
        <dbReference type="ARBA" id="ARBA00022777"/>
    </source>
</evidence>
<dbReference type="GO" id="GO:0005737">
    <property type="term" value="C:cytoplasm"/>
    <property type="evidence" value="ECO:0007669"/>
    <property type="project" value="TreeGrafter"/>
</dbReference>
<dbReference type="PANTHER" id="PTHR22988">
    <property type="entry name" value="MYOTONIC DYSTROPHY S/T KINASE-RELATED"/>
    <property type="match status" value="1"/>
</dbReference>
<dbReference type="SUPFAM" id="SSF57889">
    <property type="entry name" value="Cysteine-rich domain"/>
    <property type="match status" value="1"/>
</dbReference>
<keyword evidence="5" id="KW-0597">Phosphoprotein</keyword>
<feature type="domain" description="PH" evidence="20">
    <location>
        <begin position="1217"/>
        <end position="1335"/>
    </location>
</feature>
<keyword evidence="12 17" id="KW-0067">ATP-binding</keyword>
<comment type="catalytic activity">
    <reaction evidence="15">
        <text>L-threonyl-[protein] + ATP = O-phospho-L-threonyl-[protein] + ADP + H(+)</text>
        <dbReference type="Rhea" id="RHEA:46608"/>
        <dbReference type="Rhea" id="RHEA-COMP:11060"/>
        <dbReference type="Rhea" id="RHEA-COMP:11605"/>
        <dbReference type="ChEBI" id="CHEBI:15378"/>
        <dbReference type="ChEBI" id="CHEBI:30013"/>
        <dbReference type="ChEBI" id="CHEBI:30616"/>
        <dbReference type="ChEBI" id="CHEBI:61977"/>
        <dbReference type="ChEBI" id="CHEBI:456216"/>
        <dbReference type="EC" id="2.7.11.1"/>
    </reaction>
</comment>
<dbReference type="RefSeq" id="XP_011494015.1">
    <property type="nucleotide sequence ID" value="XM_011495713.1"/>
</dbReference>
<dbReference type="Gene3D" id="1.10.510.10">
    <property type="entry name" value="Transferase(Phosphotransferase) domain 1"/>
    <property type="match status" value="1"/>
</dbReference>
<feature type="domain" description="CNH" evidence="24">
    <location>
        <begin position="1363"/>
        <end position="1641"/>
    </location>
</feature>
<keyword evidence="9" id="KW-0863">Zinc-finger</keyword>
<keyword evidence="10 27" id="KW-0418">Kinase</keyword>
<evidence type="ECO:0000259" key="23">
    <source>
        <dbReference type="PROSITE" id="PS50108"/>
    </source>
</evidence>
<feature type="compositionally biased region" description="Polar residues" evidence="19">
    <location>
        <begin position="1745"/>
        <end position="1754"/>
    </location>
</feature>
<dbReference type="InterPro" id="IPR031597">
    <property type="entry name" value="KELK"/>
</dbReference>
<dbReference type="PANTHER" id="PTHR22988:SF66">
    <property type="entry name" value="SERINE_THREONINE-PROTEIN KINASE GENGHIS KHAN"/>
    <property type="match status" value="1"/>
</dbReference>
<feature type="coiled-coil region" evidence="18">
    <location>
        <begin position="925"/>
        <end position="966"/>
    </location>
</feature>
<feature type="region of interest" description="Disordered" evidence="19">
    <location>
        <begin position="1745"/>
        <end position="1884"/>
    </location>
</feature>
<dbReference type="InterPro" id="IPR011993">
    <property type="entry name" value="PH-like_dom_sf"/>
</dbReference>
<dbReference type="InterPro" id="IPR001180">
    <property type="entry name" value="CNH_dom"/>
</dbReference>
<dbReference type="SMART" id="SM00220">
    <property type="entry name" value="S_TKc"/>
    <property type="match status" value="1"/>
</dbReference>
<dbReference type="PROSITE" id="PS50081">
    <property type="entry name" value="ZF_DAG_PE_2"/>
    <property type="match status" value="1"/>
</dbReference>
<accession>A0AAJ6VIU6</accession>
<dbReference type="EC" id="2.7.11.1" evidence="3"/>
<feature type="domain" description="Protein kinase" evidence="21">
    <location>
        <begin position="120"/>
        <end position="387"/>
    </location>
</feature>
<dbReference type="SMART" id="SM00233">
    <property type="entry name" value="PH"/>
    <property type="match status" value="1"/>
</dbReference>
<protein>
    <recommendedName>
        <fullName evidence="3">non-specific serine/threonine protein kinase</fullName>
        <ecNumber evidence="3">2.7.11.1</ecNumber>
    </recommendedName>
</protein>
<dbReference type="PROSITE" id="PS51285">
    <property type="entry name" value="AGC_KINASE_CTER"/>
    <property type="match status" value="1"/>
</dbReference>
<dbReference type="InterPro" id="IPR020454">
    <property type="entry name" value="DAG/PE-bd"/>
</dbReference>
<dbReference type="PROSITE" id="PS50003">
    <property type="entry name" value="PH_DOMAIN"/>
    <property type="match status" value="1"/>
</dbReference>
<evidence type="ECO:0000256" key="3">
    <source>
        <dbReference type="ARBA" id="ARBA00012513"/>
    </source>
</evidence>
<evidence type="ECO:0000313" key="27">
    <source>
        <dbReference type="RefSeq" id="XP_011494015.1"/>
    </source>
</evidence>
<evidence type="ECO:0000256" key="19">
    <source>
        <dbReference type="SAM" id="MobiDB-lite"/>
    </source>
</evidence>
<evidence type="ECO:0000256" key="4">
    <source>
        <dbReference type="ARBA" id="ARBA00022527"/>
    </source>
</evidence>
<evidence type="ECO:0000256" key="8">
    <source>
        <dbReference type="ARBA" id="ARBA00022741"/>
    </source>
</evidence>
<dbReference type="KEGG" id="csol:105359197"/>
<evidence type="ECO:0000256" key="5">
    <source>
        <dbReference type="ARBA" id="ARBA00022553"/>
    </source>
</evidence>
<evidence type="ECO:0000313" key="26">
    <source>
        <dbReference type="Proteomes" id="UP000695007"/>
    </source>
</evidence>
<dbReference type="GO" id="GO:0008270">
    <property type="term" value="F:zinc ion binding"/>
    <property type="evidence" value="ECO:0007669"/>
    <property type="project" value="UniProtKB-KW"/>
</dbReference>
<comment type="similarity">
    <text evidence="2">Belongs to the protein kinase superfamily. AGC Ser/Thr protein kinase family. DMPK subfamily.</text>
</comment>
<dbReference type="Pfam" id="PF25346">
    <property type="entry name" value="PH_MRCK"/>
    <property type="match status" value="1"/>
</dbReference>
<feature type="compositionally biased region" description="Polar residues" evidence="19">
    <location>
        <begin position="1782"/>
        <end position="1794"/>
    </location>
</feature>
<dbReference type="PRINTS" id="PR00008">
    <property type="entry name" value="DAGPEDOMAIN"/>
</dbReference>
<evidence type="ECO:0000259" key="21">
    <source>
        <dbReference type="PROSITE" id="PS50011"/>
    </source>
</evidence>
<feature type="compositionally biased region" description="Polar residues" evidence="19">
    <location>
        <begin position="1851"/>
        <end position="1860"/>
    </location>
</feature>
<dbReference type="SUPFAM" id="SSF50729">
    <property type="entry name" value="PH domain-like"/>
    <property type="match status" value="1"/>
</dbReference>
<keyword evidence="8 17" id="KW-0547">Nucleotide-binding</keyword>
<dbReference type="PROSITE" id="PS50219">
    <property type="entry name" value="CNH"/>
    <property type="match status" value="1"/>
</dbReference>